<dbReference type="AlphaFoldDB" id="A0A7W8AA09"/>
<sequence length="79" mass="8453">MAKGPVLLIARRTGPFAILCYFRRNAFTTIGRLASRPAMLSTSASFGSLRVTVCASHPELCVNLDKAWGGPSELMTAPV</sequence>
<comment type="caution">
    <text evidence="1">The sequence shown here is derived from an EMBL/GenBank/DDBJ whole genome shotgun (WGS) entry which is preliminary data.</text>
</comment>
<dbReference type="Proteomes" id="UP000568380">
    <property type="component" value="Unassembled WGS sequence"/>
</dbReference>
<gene>
    <name evidence="1" type="ORF">HNR40_006890</name>
</gene>
<accession>A0A7W8AA09</accession>
<evidence type="ECO:0000313" key="2">
    <source>
        <dbReference type="Proteomes" id="UP000568380"/>
    </source>
</evidence>
<reference evidence="1 2" key="1">
    <citation type="submission" date="2020-08" db="EMBL/GenBank/DDBJ databases">
        <title>Genomic Encyclopedia of Type Strains, Phase IV (KMG-IV): sequencing the most valuable type-strain genomes for metagenomic binning, comparative biology and taxonomic classification.</title>
        <authorList>
            <person name="Goeker M."/>
        </authorList>
    </citation>
    <scope>NUCLEOTIDE SEQUENCE [LARGE SCALE GENOMIC DNA]</scope>
    <source>
        <strain evidence="1 2">DSM 45385</strain>
    </source>
</reference>
<protein>
    <submittedName>
        <fullName evidence="1">Uncharacterized protein</fullName>
    </submittedName>
</protein>
<name>A0A7W8AA09_9ACTN</name>
<proteinExistence type="predicted"/>
<evidence type="ECO:0000313" key="1">
    <source>
        <dbReference type="EMBL" id="MBB5081395.1"/>
    </source>
</evidence>
<organism evidence="1 2">
    <name type="scientific">Nonomuraea endophytica</name>
    <dbReference type="NCBI Taxonomy" id="714136"/>
    <lineage>
        <taxon>Bacteria</taxon>
        <taxon>Bacillati</taxon>
        <taxon>Actinomycetota</taxon>
        <taxon>Actinomycetes</taxon>
        <taxon>Streptosporangiales</taxon>
        <taxon>Streptosporangiaceae</taxon>
        <taxon>Nonomuraea</taxon>
    </lineage>
</organism>
<keyword evidence="2" id="KW-1185">Reference proteome</keyword>
<dbReference type="EMBL" id="JACHIN010000010">
    <property type="protein sequence ID" value="MBB5081395.1"/>
    <property type="molecule type" value="Genomic_DNA"/>
</dbReference>